<reference evidence="2" key="1">
    <citation type="submission" date="2014-05" db="EMBL/GenBank/DDBJ databases">
        <authorList>
            <person name="Chronopoulou M."/>
        </authorList>
    </citation>
    <scope>NUCLEOTIDE SEQUENCE</scope>
    <source>
        <tissue evidence="2">Whole organism</tissue>
    </source>
</reference>
<keyword evidence="1" id="KW-1133">Transmembrane helix</keyword>
<feature type="non-terminal residue" evidence="2">
    <location>
        <position position="1"/>
    </location>
</feature>
<dbReference type="EMBL" id="HACA01016180">
    <property type="protein sequence ID" value="CDW33541.1"/>
    <property type="molecule type" value="Transcribed_RNA"/>
</dbReference>
<keyword evidence="1" id="KW-0812">Transmembrane</keyword>
<proteinExistence type="predicted"/>
<feature type="transmembrane region" description="Helical" evidence="1">
    <location>
        <begin position="27"/>
        <end position="46"/>
    </location>
</feature>
<organism evidence="2">
    <name type="scientific">Lepeophtheirus salmonis</name>
    <name type="common">Salmon louse</name>
    <name type="synonym">Caligus salmonis</name>
    <dbReference type="NCBI Taxonomy" id="72036"/>
    <lineage>
        <taxon>Eukaryota</taxon>
        <taxon>Metazoa</taxon>
        <taxon>Ecdysozoa</taxon>
        <taxon>Arthropoda</taxon>
        <taxon>Crustacea</taxon>
        <taxon>Multicrustacea</taxon>
        <taxon>Hexanauplia</taxon>
        <taxon>Copepoda</taxon>
        <taxon>Siphonostomatoida</taxon>
        <taxon>Caligidae</taxon>
        <taxon>Lepeophtheirus</taxon>
    </lineage>
</organism>
<dbReference type="AlphaFoldDB" id="A0A0K2U739"/>
<name>A0A0K2U739_LEPSM</name>
<evidence type="ECO:0000313" key="2">
    <source>
        <dbReference type="EMBL" id="CDW33541.1"/>
    </source>
</evidence>
<accession>A0A0K2U739</accession>
<protein>
    <submittedName>
        <fullName evidence="2">Uncharacterized protein</fullName>
    </submittedName>
</protein>
<evidence type="ECO:0000256" key="1">
    <source>
        <dbReference type="SAM" id="Phobius"/>
    </source>
</evidence>
<sequence length="48" mass="5375">VRNGNPQNTSILSWLPPAIFFSLRKSAFCTILTLFALFLGKVIHIIDT</sequence>
<keyword evidence="1" id="KW-0472">Membrane</keyword>